<dbReference type="SMART" id="SM00303">
    <property type="entry name" value="GPS"/>
    <property type="match status" value="1"/>
</dbReference>
<feature type="chain" id="PRO_5028454997" evidence="7">
    <location>
        <begin position="31"/>
        <end position="532"/>
    </location>
</feature>
<dbReference type="OrthoDB" id="6134459at2759"/>
<keyword evidence="2 6" id="KW-0812">Transmembrane</keyword>
<dbReference type="InParanoid" id="A0A6P7HXS2"/>
<dbReference type="PROSITE" id="PS50221">
    <property type="entry name" value="GAIN_B"/>
    <property type="match status" value="1"/>
</dbReference>
<dbReference type="InterPro" id="IPR000203">
    <property type="entry name" value="GPS"/>
</dbReference>
<feature type="transmembrane region" description="Helical" evidence="6">
    <location>
        <begin position="448"/>
        <end position="469"/>
    </location>
</feature>
<feature type="transmembrane region" description="Helical" evidence="6">
    <location>
        <begin position="395"/>
        <end position="421"/>
    </location>
</feature>
<dbReference type="GO" id="GO:0007166">
    <property type="term" value="P:cell surface receptor signaling pathway"/>
    <property type="evidence" value="ECO:0007669"/>
    <property type="project" value="InterPro"/>
</dbReference>
<feature type="transmembrane region" description="Helical" evidence="6">
    <location>
        <begin position="481"/>
        <end position="502"/>
    </location>
</feature>
<keyword evidence="10" id="KW-1185">Reference proteome</keyword>
<feature type="transmembrane region" description="Helical" evidence="6">
    <location>
        <begin position="340"/>
        <end position="364"/>
    </location>
</feature>
<keyword evidence="7" id="KW-0732">Signal</keyword>
<dbReference type="Pfam" id="PF01825">
    <property type="entry name" value="GPS"/>
    <property type="match status" value="1"/>
</dbReference>
<dbReference type="PROSITE" id="PS50261">
    <property type="entry name" value="G_PROTEIN_RECEP_F2_4"/>
    <property type="match status" value="1"/>
</dbReference>
<dbReference type="PANTHER" id="PTHR12011:SF285">
    <property type="entry name" value="ADHESION G PROTEIN-COUPLED RECEPTOR G3"/>
    <property type="match status" value="1"/>
</dbReference>
<dbReference type="CTD" id="222487"/>
<dbReference type="InterPro" id="IPR000832">
    <property type="entry name" value="GPCR_2_secretin-like"/>
</dbReference>
<dbReference type="GO" id="GO:0007189">
    <property type="term" value="P:adenylate cyclase-activating G protein-coupled receptor signaling pathway"/>
    <property type="evidence" value="ECO:0007669"/>
    <property type="project" value="TreeGrafter"/>
</dbReference>
<dbReference type="Gene3D" id="1.20.1070.10">
    <property type="entry name" value="Rhodopsin 7-helix transmembrane proteins"/>
    <property type="match status" value="1"/>
</dbReference>
<evidence type="ECO:0000259" key="8">
    <source>
        <dbReference type="PROSITE" id="PS50221"/>
    </source>
</evidence>
<evidence type="ECO:0000256" key="4">
    <source>
        <dbReference type="ARBA" id="ARBA00023136"/>
    </source>
</evidence>
<sequence length="532" mass="59947">MEQSRLETMMKAMWIILYLDTLLWFSTTRATKRCENVITDCRADKGNWTRCYEDRIRTCTTTFGRQLGFYRHTVNSSHEAEAAPSFYYRVKVPSLALQRSIQGQPGDEVLLVAAVIDSSNFKLSRPRGRAVVSNLTILGNSVLAVMAGHSPVNNLSQPVRLFFANPEKVERGTCVFWLDSEIEPGTGRWSTAGCDTINNVTEFVCSCNHLSFFAVLVNPDLSVTKSDAVKLSYVNYVGSALSVIFTLISLIIYIHLHRRRPEKAIGLHMQLTGALFCLHLSYLLCNFWARQQKEDGWVCKMLGLFLHWSLLATFTWTALEGFHLYLLLVKVFNIYVRRYLLKLSSVGWGLPTLVASICGILGVYGKYSLPLKDANGETLPEEMCWMSSQFPHKELVIYITVVAFLCLVILCNTFMLGLVVFKLTTLREGSGGFERSGKKMSRERWTRLWKDCATVLGLSCVLGLPWALASTTYGQNHVTGIYIFTIFNALQGVFMFLWSVALTCKSRADKYSSVRDPSSQKMATTVVYSPGH</sequence>
<dbReference type="PRINTS" id="PR00249">
    <property type="entry name" value="GPCRSECRETIN"/>
</dbReference>
<evidence type="ECO:0000256" key="1">
    <source>
        <dbReference type="ARBA" id="ARBA00004141"/>
    </source>
</evidence>
<dbReference type="PANTHER" id="PTHR12011">
    <property type="entry name" value="ADHESION G-PROTEIN COUPLED RECEPTOR"/>
    <property type="match status" value="1"/>
</dbReference>
<accession>A0A6P7HXS2</accession>
<evidence type="ECO:0000313" key="11">
    <source>
        <dbReference type="RefSeq" id="XP_028256986.1"/>
    </source>
</evidence>
<keyword evidence="5" id="KW-1015">Disulfide bond</keyword>
<keyword evidence="4 6" id="KW-0472">Membrane</keyword>
<dbReference type="RefSeq" id="XP_028256986.1">
    <property type="nucleotide sequence ID" value="XM_028401185.1"/>
</dbReference>
<dbReference type="GO" id="GO:0004930">
    <property type="term" value="F:G protein-coupled receptor activity"/>
    <property type="evidence" value="ECO:0007669"/>
    <property type="project" value="InterPro"/>
</dbReference>
<reference evidence="11" key="1">
    <citation type="submission" date="2025-08" db="UniProtKB">
        <authorList>
            <consortium name="RefSeq"/>
        </authorList>
    </citation>
    <scope>IDENTIFICATION</scope>
</reference>
<name>A0A6P7HXS2_9TELE</name>
<evidence type="ECO:0000259" key="9">
    <source>
        <dbReference type="PROSITE" id="PS50261"/>
    </source>
</evidence>
<feature type="domain" description="G-protein coupled receptors family 2 profile 2" evidence="9">
    <location>
        <begin position="231"/>
        <end position="503"/>
    </location>
</feature>
<dbReference type="AlphaFoldDB" id="A0A6P7HXS2"/>
<dbReference type="InterPro" id="IPR057244">
    <property type="entry name" value="GAIN_B"/>
</dbReference>
<dbReference type="InterPro" id="IPR017981">
    <property type="entry name" value="GPCR_2-like_7TM"/>
</dbReference>
<organism evidence="10 11">
    <name type="scientific">Parambassis ranga</name>
    <name type="common">Indian glassy fish</name>
    <dbReference type="NCBI Taxonomy" id="210632"/>
    <lineage>
        <taxon>Eukaryota</taxon>
        <taxon>Metazoa</taxon>
        <taxon>Chordata</taxon>
        <taxon>Craniata</taxon>
        <taxon>Vertebrata</taxon>
        <taxon>Euteleostomi</taxon>
        <taxon>Actinopterygii</taxon>
        <taxon>Neopterygii</taxon>
        <taxon>Teleostei</taxon>
        <taxon>Neoteleostei</taxon>
        <taxon>Acanthomorphata</taxon>
        <taxon>Ovalentaria</taxon>
        <taxon>Ambassidae</taxon>
        <taxon>Parambassis</taxon>
    </lineage>
</organism>
<dbReference type="GO" id="GO:0005886">
    <property type="term" value="C:plasma membrane"/>
    <property type="evidence" value="ECO:0007669"/>
    <property type="project" value="TreeGrafter"/>
</dbReference>
<proteinExistence type="predicted"/>
<dbReference type="GeneID" id="114432991"/>
<feature type="signal peptide" evidence="7">
    <location>
        <begin position="1"/>
        <end position="30"/>
    </location>
</feature>
<evidence type="ECO:0000256" key="5">
    <source>
        <dbReference type="ARBA" id="ARBA00023157"/>
    </source>
</evidence>
<keyword evidence="3 6" id="KW-1133">Transmembrane helix</keyword>
<feature type="transmembrane region" description="Helical" evidence="6">
    <location>
        <begin position="233"/>
        <end position="253"/>
    </location>
</feature>
<evidence type="ECO:0000256" key="2">
    <source>
        <dbReference type="ARBA" id="ARBA00022692"/>
    </source>
</evidence>
<evidence type="ECO:0000256" key="3">
    <source>
        <dbReference type="ARBA" id="ARBA00022989"/>
    </source>
</evidence>
<comment type="subcellular location">
    <subcellularLocation>
        <location evidence="1">Membrane</location>
        <topology evidence="1">Multi-pass membrane protein</topology>
    </subcellularLocation>
</comment>
<keyword evidence="11" id="KW-0675">Receptor</keyword>
<gene>
    <name evidence="11" type="primary">adgrg3</name>
</gene>
<protein>
    <submittedName>
        <fullName evidence="11">Adhesion G-protein coupled receptor G1 isoform X1</fullName>
    </submittedName>
</protein>
<dbReference type="Gene3D" id="2.60.220.50">
    <property type="match status" value="1"/>
</dbReference>
<evidence type="ECO:0000256" key="7">
    <source>
        <dbReference type="SAM" id="SignalP"/>
    </source>
</evidence>
<evidence type="ECO:0000313" key="10">
    <source>
        <dbReference type="Proteomes" id="UP000515145"/>
    </source>
</evidence>
<dbReference type="Proteomes" id="UP000515145">
    <property type="component" value="Chromosome 3"/>
</dbReference>
<feature type="transmembrane region" description="Helical" evidence="6">
    <location>
        <begin position="304"/>
        <end position="328"/>
    </location>
</feature>
<evidence type="ECO:0000256" key="6">
    <source>
        <dbReference type="SAM" id="Phobius"/>
    </source>
</evidence>
<dbReference type="InterPro" id="IPR046338">
    <property type="entry name" value="GAIN_dom_sf"/>
</dbReference>
<feature type="domain" description="GAIN-B" evidence="8">
    <location>
        <begin position="63"/>
        <end position="223"/>
    </location>
</feature>
<feature type="transmembrane region" description="Helical" evidence="6">
    <location>
        <begin position="265"/>
        <end position="284"/>
    </location>
</feature>
<dbReference type="Pfam" id="PF00002">
    <property type="entry name" value="7tm_2"/>
    <property type="match status" value="1"/>
</dbReference>